<reference evidence="8" key="1">
    <citation type="submission" date="2016-10" db="EMBL/GenBank/DDBJ databases">
        <authorList>
            <person name="Varghese N."/>
            <person name="Submissions S."/>
        </authorList>
    </citation>
    <scope>NUCLEOTIDE SEQUENCE [LARGE SCALE GENOMIC DNA]</scope>
    <source>
        <strain evidence="8">DSM 24729</strain>
    </source>
</reference>
<dbReference type="eggNOG" id="COG0697">
    <property type="taxonomic scope" value="Bacteria"/>
</dbReference>
<feature type="transmembrane region" description="Helical" evidence="5">
    <location>
        <begin position="174"/>
        <end position="196"/>
    </location>
</feature>
<evidence type="ECO:0000256" key="4">
    <source>
        <dbReference type="ARBA" id="ARBA00023136"/>
    </source>
</evidence>
<organism evidence="7 8">
    <name type="scientific">Cellulophaga baltica</name>
    <dbReference type="NCBI Taxonomy" id="76594"/>
    <lineage>
        <taxon>Bacteria</taxon>
        <taxon>Pseudomonadati</taxon>
        <taxon>Bacteroidota</taxon>
        <taxon>Flavobacteriia</taxon>
        <taxon>Flavobacteriales</taxon>
        <taxon>Flavobacteriaceae</taxon>
        <taxon>Cellulophaga</taxon>
    </lineage>
</organism>
<keyword evidence="2 5" id="KW-0812">Transmembrane</keyword>
<keyword evidence="3 5" id="KW-1133">Transmembrane helix</keyword>
<dbReference type="Proteomes" id="UP000182114">
    <property type="component" value="Unassembled WGS sequence"/>
</dbReference>
<evidence type="ECO:0000313" key="7">
    <source>
        <dbReference type="EMBL" id="SDF17630.1"/>
    </source>
</evidence>
<accession>A0A1G7IY92</accession>
<gene>
    <name evidence="7" type="ORF">SAMN04487992_10899</name>
</gene>
<dbReference type="PANTHER" id="PTHR22911">
    <property type="entry name" value="ACYL-MALONYL CONDENSING ENZYME-RELATED"/>
    <property type="match status" value="1"/>
</dbReference>
<dbReference type="Gene3D" id="1.10.3730.20">
    <property type="match status" value="1"/>
</dbReference>
<feature type="transmembrane region" description="Helical" evidence="5">
    <location>
        <begin position="202"/>
        <end position="219"/>
    </location>
</feature>
<dbReference type="GO" id="GO:0016020">
    <property type="term" value="C:membrane"/>
    <property type="evidence" value="ECO:0007669"/>
    <property type="project" value="UniProtKB-SubCell"/>
</dbReference>
<dbReference type="RefSeq" id="WP_029446366.1">
    <property type="nucleotide sequence ID" value="NZ_CANLMK010000008.1"/>
</dbReference>
<evidence type="ECO:0000259" key="6">
    <source>
        <dbReference type="Pfam" id="PF00892"/>
    </source>
</evidence>
<evidence type="ECO:0000256" key="3">
    <source>
        <dbReference type="ARBA" id="ARBA00022989"/>
    </source>
</evidence>
<dbReference type="GeneID" id="78061862"/>
<feature type="domain" description="EamA" evidence="6">
    <location>
        <begin position="9"/>
        <end position="133"/>
    </location>
</feature>
<feature type="transmembrane region" description="Helical" evidence="5">
    <location>
        <begin position="256"/>
        <end position="275"/>
    </location>
</feature>
<evidence type="ECO:0000256" key="1">
    <source>
        <dbReference type="ARBA" id="ARBA00004141"/>
    </source>
</evidence>
<feature type="transmembrane region" description="Helical" evidence="5">
    <location>
        <begin position="142"/>
        <end position="162"/>
    </location>
</feature>
<feature type="domain" description="EamA" evidence="6">
    <location>
        <begin position="143"/>
        <end position="272"/>
    </location>
</feature>
<feature type="transmembrane region" description="Helical" evidence="5">
    <location>
        <begin position="7"/>
        <end position="24"/>
    </location>
</feature>
<dbReference type="InterPro" id="IPR037185">
    <property type="entry name" value="EmrE-like"/>
</dbReference>
<protein>
    <submittedName>
        <fullName evidence="7">Threonine/homoserine efflux transporter RhtA</fullName>
    </submittedName>
</protein>
<sequence>MNFKQALGYMVISTLSFTFMNATVKYLAHLPAYELVFFRSLGTLVLTLSFLTYHKIPILGNKRKLLIYRGLAGVTSMTLYFMSLKYLTMGTAVSLRYIAPIFAAFFAIFLLKEKVKFLQWIFFGIAFGGVMILKGFDGTLDPFGLVLIIAAAFFSGLVYVTISKIGKQDHPVVVVNYFMMIATITGGILSIFNWVTPKGIEWLLLLGLGIFGYFGQLYMTKAFQSGTTTQVAPLKYIEVLFTVTVGLLWFNEIYTLWSILGIVMIIGGLILNALYKSRTS</sequence>
<dbReference type="InterPro" id="IPR000620">
    <property type="entry name" value="EamA_dom"/>
</dbReference>
<dbReference type="EMBL" id="FNBD01000008">
    <property type="protein sequence ID" value="SDF17630.1"/>
    <property type="molecule type" value="Genomic_DNA"/>
</dbReference>
<proteinExistence type="predicted"/>
<evidence type="ECO:0000256" key="2">
    <source>
        <dbReference type="ARBA" id="ARBA00022692"/>
    </source>
</evidence>
<feature type="transmembrane region" description="Helical" evidence="5">
    <location>
        <begin position="65"/>
        <end position="82"/>
    </location>
</feature>
<feature type="transmembrane region" description="Helical" evidence="5">
    <location>
        <begin position="36"/>
        <end position="53"/>
    </location>
</feature>
<dbReference type="Pfam" id="PF00892">
    <property type="entry name" value="EamA"/>
    <property type="match status" value="2"/>
</dbReference>
<feature type="transmembrane region" description="Helical" evidence="5">
    <location>
        <begin position="94"/>
        <end position="111"/>
    </location>
</feature>
<feature type="transmembrane region" description="Helical" evidence="5">
    <location>
        <begin position="231"/>
        <end position="250"/>
    </location>
</feature>
<comment type="subcellular location">
    <subcellularLocation>
        <location evidence="1">Membrane</location>
        <topology evidence="1">Multi-pass membrane protein</topology>
    </subcellularLocation>
</comment>
<name>A0A1G7IY92_9FLAO</name>
<evidence type="ECO:0000313" key="8">
    <source>
        <dbReference type="Proteomes" id="UP000182114"/>
    </source>
</evidence>
<keyword evidence="8" id="KW-1185">Reference proteome</keyword>
<evidence type="ECO:0000256" key="5">
    <source>
        <dbReference type="SAM" id="Phobius"/>
    </source>
</evidence>
<keyword evidence="4 5" id="KW-0472">Membrane</keyword>
<dbReference type="SUPFAM" id="SSF103481">
    <property type="entry name" value="Multidrug resistance efflux transporter EmrE"/>
    <property type="match status" value="2"/>
</dbReference>
<dbReference type="AlphaFoldDB" id="A0A1G7IY92"/>
<dbReference type="PANTHER" id="PTHR22911:SF6">
    <property type="entry name" value="SOLUTE CARRIER FAMILY 35 MEMBER G1"/>
    <property type="match status" value="1"/>
</dbReference>
<feature type="transmembrane region" description="Helical" evidence="5">
    <location>
        <begin position="118"/>
        <end position="136"/>
    </location>
</feature>